<protein>
    <submittedName>
        <fullName evidence="2">Uncharacterized protein</fullName>
    </submittedName>
</protein>
<name>A0A0F0L4A7_9MICO</name>
<dbReference type="RefSeq" id="WP_045249370.1">
    <property type="nucleotide sequence ID" value="NZ_CBFSJS010000010.1"/>
</dbReference>
<dbReference type="PATRIC" id="fig|582680.7.peg.648"/>
<dbReference type="OrthoDB" id="9953923at2"/>
<dbReference type="Proteomes" id="UP000033448">
    <property type="component" value="Unassembled WGS sequence"/>
</dbReference>
<gene>
    <name evidence="2" type="ORF">RL72_00628</name>
</gene>
<dbReference type="AlphaFoldDB" id="A0A0F0L4A7"/>
<reference evidence="2 3" key="1">
    <citation type="submission" date="2015-02" db="EMBL/GenBank/DDBJ databases">
        <title>Draft genome sequences of ten Microbacterium spp. with emphasis on heavy metal contaminated environments.</title>
        <authorList>
            <person name="Corretto E."/>
        </authorList>
    </citation>
    <scope>NUCLEOTIDE SEQUENCE [LARGE SCALE GENOMIC DNA]</scope>
    <source>
        <strain evidence="2 3">DSM 23848</strain>
    </source>
</reference>
<dbReference type="EMBL" id="JYIT01000057">
    <property type="protein sequence ID" value="KJL27160.1"/>
    <property type="molecule type" value="Genomic_DNA"/>
</dbReference>
<evidence type="ECO:0000313" key="2">
    <source>
        <dbReference type="EMBL" id="KJL27160.1"/>
    </source>
</evidence>
<evidence type="ECO:0000313" key="3">
    <source>
        <dbReference type="Proteomes" id="UP000033448"/>
    </source>
</evidence>
<feature type="transmembrane region" description="Helical" evidence="1">
    <location>
        <begin position="49"/>
        <end position="68"/>
    </location>
</feature>
<sequence length="84" mass="8856">MTSSPRRFKALTYTSMTLTAVLLATGIAMTVYAFTGLDRGSAAFNATIGWAQTALIAAVVIGVGAILLRRSLARRRPPSENAQA</sequence>
<evidence type="ECO:0000256" key="1">
    <source>
        <dbReference type="SAM" id="Phobius"/>
    </source>
</evidence>
<keyword evidence="1" id="KW-0472">Membrane</keyword>
<keyword evidence="1" id="KW-1133">Transmembrane helix</keyword>
<keyword evidence="3" id="KW-1185">Reference proteome</keyword>
<keyword evidence="1" id="KW-0812">Transmembrane</keyword>
<proteinExistence type="predicted"/>
<organism evidence="2 3">
    <name type="scientific">Microbacterium azadirachtae</name>
    <dbReference type="NCBI Taxonomy" id="582680"/>
    <lineage>
        <taxon>Bacteria</taxon>
        <taxon>Bacillati</taxon>
        <taxon>Actinomycetota</taxon>
        <taxon>Actinomycetes</taxon>
        <taxon>Micrococcales</taxon>
        <taxon>Microbacteriaceae</taxon>
        <taxon>Microbacterium</taxon>
    </lineage>
</organism>
<accession>A0A0F0L4A7</accession>
<comment type="caution">
    <text evidence="2">The sequence shown here is derived from an EMBL/GenBank/DDBJ whole genome shotgun (WGS) entry which is preliminary data.</text>
</comment>